<evidence type="ECO:0000313" key="8">
    <source>
        <dbReference type="Proteomes" id="UP001165343"/>
    </source>
</evidence>
<dbReference type="PANTHER" id="PTHR38776:SF1">
    <property type="entry name" value="MLTA-INTERACTING PROTEIN-RELATED"/>
    <property type="match status" value="1"/>
</dbReference>
<accession>A0ABT0RGN7</accession>
<evidence type="ECO:0000256" key="2">
    <source>
        <dbReference type="ARBA" id="ARBA00005722"/>
    </source>
</evidence>
<feature type="chain" id="PRO_5045759244" evidence="6">
    <location>
        <begin position="21"/>
        <end position="279"/>
    </location>
</feature>
<evidence type="ECO:0000256" key="6">
    <source>
        <dbReference type="SAM" id="SignalP"/>
    </source>
</evidence>
<comment type="caution">
    <text evidence="7">The sequence shown here is derived from an EMBL/GenBank/DDBJ whole genome shotgun (WGS) entry which is preliminary data.</text>
</comment>
<proteinExistence type="inferred from homology"/>
<protein>
    <submittedName>
        <fullName evidence="7">MipA/OmpV family protein</fullName>
    </submittedName>
</protein>
<gene>
    <name evidence="7" type="ORF">LZ519_07110</name>
</gene>
<reference evidence="7" key="1">
    <citation type="submission" date="2022-05" db="EMBL/GenBank/DDBJ databases">
        <authorList>
            <person name="Jo J.-H."/>
            <person name="Im W.-T."/>
        </authorList>
    </citation>
    <scope>NUCLEOTIDE SEQUENCE</scope>
    <source>
        <strain evidence="7">RG327</strain>
    </source>
</reference>
<keyword evidence="5" id="KW-0998">Cell outer membrane</keyword>
<organism evidence="7 8">
    <name type="scientific">Sphingomonas anseongensis</name>
    <dbReference type="NCBI Taxonomy" id="2908207"/>
    <lineage>
        <taxon>Bacteria</taxon>
        <taxon>Pseudomonadati</taxon>
        <taxon>Pseudomonadota</taxon>
        <taxon>Alphaproteobacteria</taxon>
        <taxon>Sphingomonadales</taxon>
        <taxon>Sphingomonadaceae</taxon>
        <taxon>Sphingomonas</taxon>
    </lineage>
</organism>
<sequence length="279" mass="29950">MRLFALSALSILGLSTPAWAQEASPLPSPVDAQQSITVGLGVGFLPDYVGSDDYRIIPAGGARGTIGPVSFATRSSYLYVDFLPRRETGLDFDLGVIGGVNFNRTTKIDDKVVRLLPELDTAVELGGFAGISLHNVTNPYDTLAFRLDLKHDVAGAHKSTVISPNIEFATPLSRTTYVSASTSVDFVADKYARYYFGITPADALVSGLPMFTPDGGLNKWRIGALINQSITGDLTHGFSLWGTVEYSHLTGDSKDSPIVRIRGSASQWLLAAGAAYTWR</sequence>
<evidence type="ECO:0000256" key="5">
    <source>
        <dbReference type="ARBA" id="ARBA00023237"/>
    </source>
</evidence>
<dbReference type="InterPro" id="IPR010583">
    <property type="entry name" value="MipA"/>
</dbReference>
<comment type="subcellular location">
    <subcellularLocation>
        <location evidence="1">Cell outer membrane</location>
    </subcellularLocation>
</comment>
<dbReference type="PANTHER" id="PTHR38776">
    <property type="entry name" value="MLTA-INTERACTING PROTEIN-RELATED"/>
    <property type="match status" value="1"/>
</dbReference>
<evidence type="ECO:0000256" key="1">
    <source>
        <dbReference type="ARBA" id="ARBA00004442"/>
    </source>
</evidence>
<comment type="similarity">
    <text evidence="2">Belongs to the MipA/OmpV family.</text>
</comment>
<keyword evidence="8" id="KW-1185">Reference proteome</keyword>
<dbReference type="RefSeq" id="WP_249868006.1">
    <property type="nucleotide sequence ID" value="NZ_JAMGBC010000001.1"/>
</dbReference>
<evidence type="ECO:0000256" key="3">
    <source>
        <dbReference type="ARBA" id="ARBA00022729"/>
    </source>
</evidence>
<keyword evidence="4" id="KW-0472">Membrane</keyword>
<dbReference type="Pfam" id="PF06629">
    <property type="entry name" value="MipA"/>
    <property type="match status" value="1"/>
</dbReference>
<dbReference type="Proteomes" id="UP001165343">
    <property type="component" value="Unassembled WGS sequence"/>
</dbReference>
<dbReference type="EMBL" id="JAMGBC010000001">
    <property type="protein sequence ID" value="MCL6679085.1"/>
    <property type="molecule type" value="Genomic_DNA"/>
</dbReference>
<name>A0ABT0RGN7_9SPHN</name>
<keyword evidence="3 6" id="KW-0732">Signal</keyword>
<evidence type="ECO:0000256" key="4">
    <source>
        <dbReference type="ARBA" id="ARBA00023136"/>
    </source>
</evidence>
<evidence type="ECO:0000313" key="7">
    <source>
        <dbReference type="EMBL" id="MCL6679085.1"/>
    </source>
</evidence>
<feature type="signal peptide" evidence="6">
    <location>
        <begin position="1"/>
        <end position="20"/>
    </location>
</feature>